<dbReference type="InterPro" id="IPR002575">
    <property type="entry name" value="Aminoglycoside_PTrfase"/>
</dbReference>
<dbReference type="GO" id="GO:0004672">
    <property type="term" value="F:protein kinase activity"/>
    <property type="evidence" value="ECO:0007669"/>
    <property type="project" value="InterPro"/>
</dbReference>
<dbReference type="AlphaFoldDB" id="C5M8C7"/>
<dbReference type="InterPro" id="IPR008271">
    <property type="entry name" value="Ser/Thr_kinase_AS"/>
</dbReference>
<evidence type="ECO:0000313" key="2">
    <source>
        <dbReference type="EMBL" id="EER33831.1"/>
    </source>
</evidence>
<dbReference type="InterPro" id="IPR000719">
    <property type="entry name" value="Prot_kinase_dom"/>
</dbReference>
<dbReference type="PANTHER" id="PTHR47829:SF1">
    <property type="entry name" value="HAD FAMILY PHOSPHATASE"/>
    <property type="match status" value="1"/>
</dbReference>
<organism evidence="2 3">
    <name type="scientific">Candida tropicalis (strain ATCC MYA-3404 / T1)</name>
    <name type="common">Yeast</name>
    <dbReference type="NCBI Taxonomy" id="294747"/>
    <lineage>
        <taxon>Eukaryota</taxon>
        <taxon>Fungi</taxon>
        <taxon>Dikarya</taxon>
        <taxon>Ascomycota</taxon>
        <taxon>Saccharomycotina</taxon>
        <taxon>Pichiomycetes</taxon>
        <taxon>Debaryomycetaceae</taxon>
        <taxon>Candida/Lodderomyces clade</taxon>
        <taxon>Candida</taxon>
    </lineage>
</organism>
<dbReference type="CDD" id="cd05154">
    <property type="entry name" value="ACAD10_11_N-like"/>
    <property type="match status" value="1"/>
</dbReference>
<dbReference type="Proteomes" id="UP000002037">
    <property type="component" value="Unassembled WGS sequence"/>
</dbReference>
<sequence>MSAPELTEIRSPLDQEKLKKFLETVSPSSKIHIGHNACIPQNFKQIQQFTFGQSNPTYLITDTNGKRFVLRRKPSPNSKLISKSAHAVEREFFILNAINILNSGSEHIVPVPKVHVLCEDESAIGYVFYIMDYVNGIQIKNPSMPEIPAKDQKYYWDSIIKTIAAIHLLDAEKLISLLPPLHFPQFQDVAKLKTTSYFARQVKTLNNIHKLQSQHVPPIPNFDTITSWLLKNAPQDPDKLTLIHGDLKIDNILFDPATKTVCGVLDWELTTIGNPLFDLANFLQAFEFPNKLNLMLYYPQKTQMGRENEGSVKFLHEKLQQYQTLVTWSKKNPRNNPTDLWEIGHTFGLIRLCVISQGIAMRVKQGNSSNASSAKGYAAMYPYLSELAMGYVTKTKKSSSL</sequence>
<dbReference type="EMBL" id="GG692397">
    <property type="protein sequence ID" value="EER33831.1"/>
    <property type="molecule type" value="Genomic_DNA"/>
</dbReference>
<gene>
    <name evidence="2" type="ORF">CTRG_02649</name>
</gene>
<feature type="domain" description="Protein kinase" evidence="1">
    <location>
        <begin position="43"/>
        <end position="401"/>
    </location>
</feature>
<dbReference type="eggNOG" id="ENOG502QQPX">
    <property type="taxonomic scope" value="Eukaryota"/>
</dbReference>
<proteinExistence type="predicted"/>
<protein>
    <recommendedName>
        <fullName evidence="1">Protein kinase domain-containing protein</fullName>
    </recommendedName>
</protein>
<dbReference type="GO" id="GO:0005524">
    <property type="term" value="F:ATP binding"/>
    <property type="evidence" value="ECO:0007669"/>
    <property type="project" value="InterPro"/>
</dbReference>
<name>C5M8C7_CANTT</name>
<dbReference type="STRING" id="294747.C5M8C7"/>
<dbReference type="RefSeq" id="XP_002548352.1">
    <property type="nucleotide sequence ID" value="XM_002548306.1"/>
</dbReference>
<dbReference type="InterPro" id="IPR052898">
    <property type="entry name" value="ACAD10-like"/>
</dbReference>
<accession>C5M8C7</accession>
<dbReference type="OrthoDB" id="191037at2759"/>
<dbReference type="Gene3D" id="3.90.1200.10">
    <property type="match status" value="1"/>
</dbReference>
<evidence type="ECO:0000259" key="1">
    <source>
        <dbReference type="PROSITE" id="PS50011"/>
    </source>
</evidence>
<dbReference type="PANTHER" id="PTHR47829">
    <property type="entry name" value="HYDROLASE, PUTATIVE (AFU_ORTHOLOGUE AFUA_1G12880)-RELATED"/>
    <property type="match status" value="1"/>
</dbReference>
<dbReference type="KEGG" id="ctp:CTRG_02649"/>
<evidence type="ECO:0000313" key="3">
    <source>
        <dbReference type="Proteomes" id="UP000002037"/>
    </source>
</evidence>
<reference evidence="2 3" key="1">
    <citation type="journal article" date="2009" name="Nature">
        <title>Evolution of pathogenicity and sexual reproduction in eight Candida genomes.</title>
        <authorList>
            <person name="Butler G."/>
            <person name="Rasmussen M.D."/>
            <person name="Lin M.F."/>
            <person name="Santos M.A."/>
            <person name="Sakthikumar S."/>
            <person name="Munro C.A."/>
            <person name="Rheinbay E."/>
            <person name="Grabherr M."/>
            <person name="Forche A."/>
            <person name="Reedy J.L."/>
            <person name="Agrafioti I."/>
            <person name="Arnaud M.B."/>
            <person name="Bates S."/>
            <person name="Brown A.J."/>
            <person name="Brunke S."/>
            <person name="Costanzo M.C."/>
            <person name="Fitzpatrick D.A."/>
            <person name="de Groot P.W."/>
            <person name="Harris D."/>
            <person name="Hoyer L.L."/>
            <person name="Hube B."/>
            <person name="Klis F.M."/>
            <person name="Kodira C."/>
            <person name="Lennard N."/>
            <person name="Logue M.E."/>
            <person name="Martin R."/>
            <person name="Neiman A.M."/>
            <person name="Nikolaou E."/>
            <person name="Quail M.A."/>
            <person name="Quinn J."/>
            <person name="Santos M.C."/>
            <person name="Schmitzberger F.F."/>
            <person name="Sherlock G."/>
            <person name="Shah P."/>
            <person name="Silverstein K.A."/>
            <person name="Skrzypek M.S."/>
            <person name="Soll D."/>
            <person name="Staggs R."/>
            <person name="Stansfield I."/>
            <person name="Stumpf M.P."/>
            <person name="Sudbery P.E."/>
            <person name="Srikantha T."/>
            <person name="Zeng Q."/>
            <person name="Berman J."/>
            <person name="Berriman M."/>
            <person name="Heitman J."/>
            <person name="Gow N.A."/>
            <person name="Lorenz M.C."/>
            <person name="Birren B.W."/>
            <person name="Kellis M."/>
            <person name="Cuomo C.A."/>
        </authorList>
    </citation>
    <scope>NUCLEOTIDE SEQUENCE [LARGE SCALE GENOMIC DNA]</scope>
    <source>
        <strain evidence="3">ATCC MYA-3404 / T1</strain>
    </source>
</reference>
<dbReference type="VEuPathDB" id="FungiDB:CTRG_02649"/>
<dbReference type="InterPro" id="IPR011009">
    <property type="entry name" value="Kinase-like_dom_sf"/>
</dbReference>
<dbReference type="InterPro" id="IPR041726">
    <property type="entry name" value="ACAD10_11_N"/>
</dbReference>
<dbReference type="PROSITE" id="PS00108">
    <property type="entry name" value="PROTEIN_KINASE_ST"/>
    <property type="match status" value="1"/>
</dbReference>
<dbReference type="SUPFAM" id="SSF56112">
    <property type="entry name" value="Protein kinase-like (PK-like)"/>
    <property type="match status" value="1"/>
</dbReference>
<dbReference type="Gene3D" id="3.30.200.20">
    <property type="entry name" value="Phosphorylase Kinase, domain 1"/>
    <property type="match status" value="1"/>
</dbReference>
<dbReference type="GeneID" id="8297372"/>
<keyword evidence="3" id="KW-1185">Reference proteome</keyword>
<dbReference type="Pfam" id="PF01636">
    <property type="entry name" value="APH"/>
    <property type="match status" value="1"/>
</dbReference>
<dbReference type="PROSITE" id="PS50011">
    <property type="entry name" value="PROTEIN_KINASE_DOM"/>
    <property type="match status" value="1"/>
</dbReference>
<dbReference type="HOGENOM" id="CLU_007526_0_2_1"/>